<keyword evidence="1" id="KW-1185">Reference proteome</keyword>
<dbReference type="PANTHER" id="PTHR31511:SF12">
    <property type="entry name" value="RHO TERMINATION FACTOR N-TERMINAL DOMAIN-CONTAINING PROTEIN"/>
    <property type="match status" value="1"/>
</dbReference>
<organism evidence="1 2">
    <name type="scientific">Hydra vulgaris</name>
    <name type="common">Hydra</name>
    <name type="synonym">Hydra attenuata</name>
    <dbReference type="NCBI Taxonomy" id="6087"/>
    <lineage>
        <taxon>Eukaryota</taxon>
        <taxon>Metazoa</taxon>
        <taxon>Cnidaria</taxon>
        <taxon>Hydrozoa</taxon>
        <taxon>Hydroidolina</taxon>
        <taxon>Anthoathecata</taxon>
        <taxon>Aplanulata</taxon>
        <taxon>Hydridae</taxon>
        <taxon>Hydra</taxon>
    </lineage>
</organism>
<dbReference type="PANTHER" id="PTHR31511">
    <property type="entry name" value="PROTEIN CBG23764"/>
    <property type="match status" value="1"/>
</dbReference>
<proteinExistence type="predicted"/>
<dbReference type="InterPro" id="IPR043502">
    <property type="entry name" value="DNA/RNA_pol_sf"/>
</dbReference>
<dbReference type="InterPro" id="IPR012337">
    <property type="entry name" value="RNaseH-like_sf"/>
</dbReference>
<name>A0ABM4BP84_HYDVU</name>
<dbReference type="Proteomes" id="UP001652625">
    <property type="component" value="Chromosome 04"/>
</dbReference>
<dbReference type="RefSeq" id="XP_065650921.1">
    <property type="nucleotide sequence ID" value="XM_065794849.1"/>
</dbReference>
<reference evidence="2" key="1">
    <citation type="submission" date="2025-08" db="UniProtKB">
        <authorList>
            <consortium name="RefSeq"/>
        </authorList>
    </citation>
    <scope>IDENTIFICATION</scope>
</reference>
<gene>
    <name evidence="2" type="primary">LOC136079131</name>
</gene>
<evidence type="ECO:0000313" key="1">
    <source>
        <dbReference type="Proteomes" id="UP001652625"/>
    </source>
</evidence>
<dbReference type="SUPFAM" id="SSF56672">
    <property type="entry name" value="DNA/RNA polymerases"/>
    <property type="match status" value="1"/>
</dbReference>
<accession>A0ABM4BP84</accession>
<sequence length="691" mass="81112">MIKYVITVTLLENYRGAAHNSCNLKYKIPDFFPVLFHNLSGYDSHLFIKKLSGGKLSCIPNNEEKYISFSREIKVGEFVKDEKSVEIKRQIRFLDSYRFMPSSLDCLSKNLSKEQCKNIIKLYSGKQLDLLLKKGVYPYDWVDYVDKFNETQLPTKESLFSKLNDEDIIDDDYSHAQNVWKEFNCKTFRDYHDLYKVSDVLLLADVFENFKDVCMKNYKLDPAYTSPRLAWDAALKKTKVKLELLSDYDMILMIKKEIRGGISMISNRLGTSNNKHMDDAYDKSKKSTFIQYLDANNLYGWAMSKPLPTHGFKFDELKNWNSIPCILEVDLNYPEHLHDDQNDYPLAPERLNIDKVEKLVPNLENKKNYVIQYENLKLYKRLRLKITKIHKGLSFEQNAWLSEYIELNTRLRTKATNDFEKDFFKLMNNSVFGKTMENIENRVSVRLVTNRNKAVKLVSRPNFESRTIFDKNLIAIHMKKTKLMYNKPIYLGMCILDLRKTLMYEFHYDYIKNKYSDRAKLLFTDTDSLAYEIKTEDFYANISEDVKSKFNTSEFDPKHPAIELVGFKVERNKKVIGMFKDESGGAQIEEFVGLRSKLYSYKVHGKENKKCKGIKKNIVKSHITHEDYKHCLLNKVDQIMKMNVIRSHSHEIYTEEVNKIALGADDDKRVILEVGIHTLAYGHYKLKVNNL</sequence>
<dbReference type="SUPFAM" id="SSF53098">
    <property type="entry name" value="Ribonuclease H-like"/>
    <property type="match status" value="1"/>
</dbReference>
<evidence type="ECO:0000313" key="2">
    <source>
        <dbReference type="RefSeq" id="XP_065650921.1"/>
    </source>
</evidence>
<dbReference type="GeneID" id="136079131"/>
<protein>
    <submittedName>
        <fullName evidence="2">Uncharacterized protein LOC136079131</fullName>
    </submittedName>
</protein>